<geneLocation type="plasmid" evidence="4">
    <name>Tros</name>
</geneLocation>
<protein>
    <submittedName>
        <fullName evidence="3">Catechol 2,3-dioxygenase</fullName>
    </submittedName>
</protein>
<organism evidence="3 4">
    <name type="scientific">Thermomicrobium roseum (strain ATCC 27502 / DSM 5159 / P-2)</name>
    <dbReference type="NCBI Taxonomy" id="309801"/>
    <lineage>
        <taxon>Bacteria</taxon>
        <taxon>Pseudomonadati</taxon>
        <taxon>Thermomicrobiota</taxon>
        <taxon>Thermomicrobia</taxon>
        <taxon>Thermomicrobiales</taxon>
        <taxon>Thermomicrobiaceae</taxon>
        <taxon>Thermomicrobium</taxon>
    </lineage>
</organism>
<dbReference type="InterPro" id="IPR018146">
    <property type="entry name" value="Glyoxalase_1_CS"/>
</dbReference>
<evidence type="ECO:0000313" key="3">
    <source>
        <dbReference type="EMBL" id="ACM06894.1"/>
    </source>
</evidence>
<keyword evidence="3" id="KW-0223">Dioxygenase</keyword>
<sequence length="299" mass="33282">MALQKLAHVEIRVQDPDRALTFYRDVMGLVPLGQSGSTHYFGCGLDENFDLAVTPGGTGVAHFAFQVDTEEDLAHYRQRLQQAGIQCEERQDSEPGVIRALRFTLPTGHVMELVLVKDRRPYLRPAAPALRERLAGVTPDDIDHVTLSVHAPQVRTLAEFLRDVLDFKISDIFQPAPDVWAAVWTRVGEWHHDLAMIGAPEPSWTLHHVAWTFESIDHIKRMLDRASATGIKVEYGLGRHALGSNLYAYLIEPGGNRFELTGEMPRAVEHASAPLIWTDFPEAASAWGVLPPESFGHGS</sequence>
<accession>B9L570</accession>
<dbReference type="Proteomes" id="UP000000447">
    <property type="component" value="Plasmid unnamed"/>
</dbReference>
<keyword evidence="3" id="KW-0560">Oxidoreductase</keyword>
<dbReference type="PROSITE" id="PS00934">
    <property type="entry name" value="GLYOXALASE_I_1"/>
    <property type="match status" value="1"/>
</dbReference>
<dbReference type="GO" id="GO:0051213">
    <property type="term" value="F:dioxygenase activity"/>
    <property type="evidence" value="ECO:0007669"/>
    <property type="project" value="UniProtKB-KW"/>
</dbReference>
<dbReference type="RefSeq" id="WP_012642881.1">
    <property type="nucleotide sequence ID" value="NC_011961.1"/>
</dbReference>
<dbReference type="GO" id="GO:0046872">
    <property type="term" value="F:metal ion binding"/>
    <property type="evidence" value="ECO:0007669"/>
    <property type="project" value="UniProtKB-KW"/>
</dbReference>
<dbReference type="PANTHER" id="PTHR36113">
    <property type="entry name" value="LYASE, PUTATIVE-RELATED-RELATED"/>
    <property type="match status" value="1"/>
</dbReference>
<dbReference type="eggNOG" id="COG0346">
    <property type="taxonomic scope" value="Bacteria"/>
</dbReference>
<dbReference type="PANTHER" id="PTHR36113:SF3">
    <property type="entry name" value="SLL5075 PROTEIN"/>
    <property type="match status" value="1"/>
</dbReference>
<feature type="domain" description="VOC" evidence="2">
    <location>
        <begin position="5"/>
        <end position="116"/>
    </location>
</feature>
<dbReference type="KEGG" id="tro:trd_A0934"/>
<keyword evidence="3" id="KW-0614">Plasmid</keyword>
<dbReference type="EMBL" id="CP001276">
    <property type="protein sequence ID" value="ACM06894.1"/>
    <property type="molecule type" value="Genomic_DNA"/>
</dbReference>
<dbReference type="GO" id="GO:0004462">
    <property type="term" value="F:lactoylglutathione lyase activity"/>
    <property type="evidence" value="ECO:0007669"/>
    <property type="project" value="InterPro"/>
</dbReference>
<feature type="domain" description="VOC" evidence="2">
    <location>
        <begin position="141"/>
        <end position="263"/>
    </location>
</feature>
<evidence type="ECO:0000313" key="4">
    <source>
        <dbReference type="Proteomes" id="UP000000447"/>
    </source>
</evidence>
<keyword evidence="1" id="KW-0479">Metal-binding</keyword>
<reference evidence="3 4" key="1">
    <citation type="journal article" date="2009" name="PLoS ONE">
        <title>Complete genome sequence of the aerobic CO-oxidizing thermophile Thermomicrobium roseum.</title>
        <authorList>
            <person name="Wu D."/>
            <person name="Raymond J."/>
            <person name="Wu M."/>
            <person name="Chatterji S."/>
            <person name="Ren Q."/>
            <person name="Graham J.E."/>
            <person name="Bryant D.A."/>
            <person name="Robb F."/>
            <person name="Colman A."/>
            <person name="Tallon L.J."/>
            <person name="Badger J.H."/>
            <person name="Madupu R."/>
            <person name="Ward N.L."/>
            <person name="Eisen J.A."/>
        </authorList>
    </citation>
    <scope>NUCLEOTIDE SEQUENCE [LARGE SCALE GENOMIC DNA]</scope>
    <source>
        <strain evidence="4">ATCC 27502 / DSM 5159 / P-2</strain>
        <plasmid evidence="3">unnamed</plasmid>
    </source>
</reference>
<dbReference type="Pfam" id="PF00903">
    <property type="entry name" value="Glyoxalase"/>
    <property type="match status" value="2"/>
</dbReference>
<keyword evidence="4" id="KW-1185">Reference proteome</keyword>
<dbReference type="InterPro" id="IPR029068">
    <property type="entry name" value="Glyas_Bleomycin-R_OHBP_Dase"/>
</dbReference>
<dbReference type="AlphaFoldDB" id="B9L570"/>
<dbReference type="HOGENOM" id="CLU_052361_3_0_0"/>
<dbReference type="Gene3D" id="3.10.180.10">
    <property type="entry name" value="2,3-Dihydroxybiphenyl 1,2-Dioxygenase, domain 1"/>
    <property type="match status" value="2"/>
</dbReference>
<dbReference type="InterPro" id="IPR037523">
    <property type="entry name" value="VOC_core"/>
</dbReference>
<dbReference type="InterPro" id="IPR051332">
    <property type="entry name" value="Fosfomycin_Res_Enzymes"/>
</dbReference>
<dbReference type="SUPFAM" id="SSF54593">
    <property type="entry name" value="Glyoxalase/Bleomycin resistance protein/Dihydroxybiphenyl dioxygenase"/>
    <property type="match status" value="1"/>
</dbReference>
<name>B9L570_THERP</name>
<proteinExistence type="predicted"/>
<dbReference type="OrthoDB" id="317332at2"/>
<gene>
    <name evidence="3" type="ordered locus">trd_A0934</name>
</gene>
<evidence type="ECO:0000259" key="2">
    <source>
        <dbReference type="PROSITE" id="PS51819"/>
    </source>
</evidence>
<dbReference type="PROSITE" id="PS51819">
    <property type="entry name" value="VOC"/>
    <property type="match status" value="2"/>
</dbReference>
<evidence type="ECO:0000256" key="1">
    <source>
        <dbReference type="ARBA" id="ARBA00022723"/>
    </source>
</evidence>
<dbReference type="InterPro" id="IPR004360">
    <property type="entry name" value="Glyas_Fos-R_dOase_dom"/>
</dbReference>